<organism evidence="1 2">
    <name type="scientific">Gigaspora rosea</name>
    <dbReference type="NCBI Taxonomy" id="44941"/>
    <lineage>
        <taxon>Eukaryota</taxon>
        <taxon>Fungi</taxon>
        <taxon>Fungi incertae sedis</taxon>
        <taxon>Mucoromycota</taxon>
        <taxon>Glomeromycotina</taxon>
        <taxon>Glomeromycetes</taxon>
        <taxon>Diversisporales</taxon>
        <taxon>Gigasporaceae</taxon>
        <taxon>Gigaspora</taxon>
    </lineage>
</organism>
<protein>
    <submittedName>
        <fullName evidence="1">Uncharacterized protein</fullName>
    </submittedName>
</protein>
<evidence type="ECO:0000313" key="1">
    <source>
        <dbReference type="EMBL" id="RIB01660.1"/>
    </source>
</evidence>
<keyword evidence="2" id="KW-1185">Reference proteome</keyword>
<dbReference type="AlphaFoldDB" id="A0A397TUF7"/>
<dbReference type="Proteomes" id="UP000266673">
    <property type="component" value="Unassembled WGS sequence"/>
</dbReference>
<proteinExistence type="predicted"/>
<name>A0A397TUF7_9GLOM</name>
<gene>
    <name evidence="1" type="ORF">C2G38_2230117</name>
</gene>
<accession>A0A397TUF7</accession>
<evidence type="ECO:0000313" key="2">
    <source>
        <dbReference type="Proteomes" id="UP000266673"/>
    </source>
</evidence>
<reference evidence="1 2" key="1">
    <citation type="submission" date="2018-06" db="EMBL/GenBank/DDBJ databases">
        <title>Comparative genomics reveals the genomic features of Rhizophagus irregularis, R. cerebriforme, R. diaphanum and Gigaspora rosea, and their symbiotic lifestyle signature.</title>
        <authorList>
            <person name="Morin E."/>
            <person name="San Clemente H."/>
            <person name="Chen E.C.H."/>
            <person name="De La Providencia I."/>
            <person name="Hainaut M."/>
            <person name="Kuo A."/>
            <person name="Kohler A."/>
            <person name="Murat C."/>
            <person name="Tang N."/>
            <person name="Roy S."/>
            <person name="Loubradou J."/>
            <person name="Henrissat B."/>
            <person name="Grigoriev I.V."/>
            <person name="Corradi N."/>
            <person name="Roux C."/>
            <person name="Martin F.M."/>
        </authorList>
    </citation>
    <scope>NUCLEOTIDE SEQUENCE [LARGE SCALE GENOMIC DNA]</scope>
    <source>
        <strain evidence="1 2">DAOM 194757</strain>
    </source>
</reference>
<sequence>MDPFISLNLQTLKNEEDKKVLLSKAEFNEDIALFAYKLHEAIIVDIKRQEDELKRKYTSEISEKMKSFCNALQKIAGFFNLIKEVLTSIANGVDSGYVPDHKLIKKKAESVKEGCNCFIIAVPEWKTDLMTIESNEHEEYVKNWLSTKPATNGSLFDLCIKFTNDKNYIRRHKKTLKGLLE</sequence>
<comment type="caution">
    <text evidence="1">The sequence shown here is derived from an EMBL/GenBank/DDBJ whole genome shotgun (WGS) entry which is preliminary data.</text>
</comment>
<dbReference type="EMBL" id="QKWP01003003">
    <property type="protein sequence ID" value="RIB01660.1"/>
    <property type="molecule type" value="Genomic_DNA"/>
</dbReference>
<dbReference type="OrthoDB" id="2360021at2759"/>